<dbReference type="Gene3D" id="3.40.50.150">
    <property type="entry name" value="Vaccinia Virus protein VP39"/>
    <property type="match status" value="1"/>
</dbReference>
<evidence type="ECO:0000256" key="4">
    <source>
        <dbReference type="ARBA" id="ARBA00022833"/>
    </source>
</evidence>
<dbReference type="OrthoDB" id="271595at2759"/>
<dbReference type="SUPFAM" id="SSF51197">
    <property type="entry name" value="Clavaminate synthase-like"/>
    <property type="match status" value="1"/>
</dbReference>
<keyword evidence="2" id="KW-0489">Methyltransferase</keyword>
<evidence type="ECO:0000256" key="1">
    <source>
        <dbReference type="ARBA" id="ARBA00001954"/>
    </source>
</evidence>
<comment type="cofactor">
    <cofactor evidence="1">
        <name>Fe(2+)</name>
        <dbReference type="ChEBI" id="CHEBI:29033"/>
    </cofactor>
</comment>
<dbReference type="InterPro" id="IPR005123">
    <property type="entry name" value="Oxoglu/Fe-dep_dioxygenase_dom"/>
</dbReference>
<evidence type="ECO:0000259" key="6">
    <source>
        <dbReference type="PROSITE" id="PS51471"/>
    </source>
</evidence>
<sequence length="585" mass="67267">MDELRKIERKKKRFAVRLKNSKKIICTDVPGLNIVLCNVGQATGFKKNDLLLMLEKITPEPKVLKFIAEKGDSHCFIVFNRIEEAKIFYDTYDGTLNSNSDVPLYMSFVESVPNNEVICSSRNPEGLTLIEGFITEDEETQLYQLFDWIDESNLKNRQVKHYGYEFRYGSNDVDLDKPLDEKIPQKCEIIWKRLKEYGINFSIPDQLTVNKYSPGQGIPSHVDKHSPFGDTILSLSLNSSVVMDWKHHNNKYIPVVVPSRSLLVMRGEARYDWQHGIQPRTWDPIIEVRKIDNELVKVITSETKARGTRISLTFRRTRQGPCNCCYETLCDSRVTPNLDEVASHLEDLHVHQVYEQIAGHFSSTRHKPWPKVVEFLQDIPPGSIILDLGAGNGKNILNRNDLLQIACEYSVGLLSECSTFTRACCVRADVLHVPLCDGRADAVLCVAVIHHFSTYARRRQAIATIVRLLRPGGRALVTVWAKDQSKSNYLCKDKENTESDTYKTVGVHLPVHQNRTQFKHNDVLVPWKLRKVKENKLENESSQTLLRYYHVFEEHELEELCQNQGVIVEKSFYEEGNWCVICQKI</sequence>
<reference evidence="7" key="1">
    <citation type="submission" date="2021-09" db="EMBL/GenBank/DDBJ databases">
        <authorList>
            <person name="Martin H S."/>
        </authorList>
    </citation>
    <scope>NUCLEOTIDE SEQUENCE</scope>
</reference>
<evidence type="ECO:0000256" key="2">
    <source>
        <dbReference type="ARBA" id="ARBA00022603"/>
    </source>
</evidence>
<dbReference type="EMBL" id="CAKASE010000049">
    <property type="protein sequence ID" value="CAG9563390.1"/>
    <property type="molecule type" value="Genomic_DNA"/>
</dbReference>
<feature type="domain" description="Fe2OG dioxygenase" evidence="6">
    <location>
        <begin position="203"/>
        <end position="318"/>
    </location>
</feature>
<dbReference type="GO" id="GO:0005634">
    <property type="term" value="C:nucleus"/>
    <property type="evidence" value="ECO:0007669"/>
    <property type="project" value="TreeGrafter"/>
</dbReference>
<dbReference type="SUPFAM" id="SSF53335">
    <property type="entry name" value="S-adenosyl-L-methionine-dependent methyltransferases"/>
    <property type="match status" value="1"/>
</dbReference>
<dbReference type="GO" id="GO:0106335">
    <property type="term" value="F:tRNA (5-carboxymethyluridine(34)-5-O)-methyltransferase activity"/>
    <property type="evidence" value="ECO:0007669"/>
    <property type="project" value="TreeGrafter"/>
</dbReference>
<dbReference type="Pfam" id="PF13532">
    <property type="entry name" value="2OG-FeII_Oxy_2"/>
    <property type="match status" value="1"/>
</dbReference>
<protein>
    <submittedName>
        <fullName evidence="7">(African queen) hypothetical protein</fullName>
    </submittedName>
</protein>
<dbReference type="GO" id="GO:0000049">
    <property type="term" value="F:tRNA binding"/>
    <property type="evidence" value="ECO:0007669"/>
    <property type="project" value="TreeGrafter"/>
</dbReference>
<evidence type="ECO:0000256" key="3">
    <source>
        <dbReference type="ARBA" id="ARBA00022679"/>
    </source>
</evidence>
<dbReference type="PROSITE" id="PS51471">
    <property type="entry name" value="FE2OG_OXY"/>
    <property type="match status" value="1"/>
</dbReference>
<dbReference type="Gene3D" id="2.60.120.590">
    <property type="entry name" value="Alpha-ketoglutarate-dependent dioxygenase AlkB-like"/>
    <property type="match status" value="1"/>
</dbReference>
<gene>
    <name evidence="7" type="ORF">DCHRY22_LOCUS4533</name>
</gene>
<dbReference type="InterPro" id="IPR027450">
    <property type="entry name" value="AlkB-like"/>
</dbReference>
<keyword evidence="3" id="KW-0808">Transferase</keyword>
<dbReference type="Pfam" id="PF08241">
    <property type="entry name" value="Methyltransf_11"/>
    <property type="match status" value="1"/>
</dbReference>
<dbReference type="GO" id="GO:0005737">
    <property type="term" value="C:cytoplasm"/>
    <property type="evidence" value="ECO:0007669"/>
    <property type="project" value="TreeGrafter"/>
</dbReference>
<dbReference type="InterPro" id="IPR037151">
    <property type="entry name" value="AlkB-like_sf"/>
</dbReference>
<dbReference type="InterPro" id="IPR051422">
    <property type="entry name" value="AlkB_tRNA_MeTrf/Diox"/>
</dbReference>
<evidence type="ECO:0000313" key="7">
    <source>
        <dbReference type="EMBL" id="CAG9563390.1"/>
    </source>
</evidence>
<dbReference type="PANTHER" id="PTHR13069">
    <property type="entry name" value="ALKYLATED DNA REPAIR PROTEIN ALKB HOMOLOG 8"/>
    <property type="match status" value="1"/>
</dbReference>
<accession>A0A8J2QHY7</accession>
<dbReference type="InterPro" id="IPR013216">
    <property type="entry name" value="Methyltransf_11"/>
</dbReference>
<evidence type="ECO:0000313" key="8">
    <source>
        <dbReference type="Proteomes" id="UP000789524"/>
    </source>
</evidence>
<keyword evidence="4" id="KW-0862">Zinc</keyword>
<proteinExistence type="predicted"/>
<organism evidence="7 8">
    <name type="scientific">Danaus chrysippus</name>
    <name type="common">African queen</name>
    <dbReference type="NCBI Taxonomy" id="151541"/>
    <lineage>
        <taxon>Eukaryota</taxon>
        <taxon>Metazoa</taxon>
        <taxon>Ecdysozoa</taxon>
        <taxon>Arthropoda</taxon>
        <taxon>Hexapoda</taxon>
        <taxon>Insecta</taxon>
        <taxon>Pterygota</taxon>
        <taxon>Neoptera</taxon>
        <taxon>Endopterygota</taxon>
        <taxon>Lepidoptera</taxon>
        <taxon>Glossata</taxon>
        <taxon>Ditrysia</taxon>
        <taxon>Papilionoidea</taxon>
        <taxon>Nymphalidae</taxon>
        <taxon>Danainae</taxon>
        <taxon>Danaini</taxon>
        <taxon>Danaina</taxon>
        <taxon>Danaus</taxon>
        <taxon>Anosia</taxon>
    </lineage>
</organism>
<dbReference type="Proteomes" id="UP000789524">
    <property type="component" value="Unassembled WGS sequence"/>
</dbReference>
<dbReference type="CDD" id="cd02440">
    <property type="entry name" value="AdoMet_MTases"/>
    <property type="match status" value="1"/>
</dbReference>
<dbReference type="AlphaFoldDB" id="A0A8J2QHY7"/>
<dbReference type="GO" id="GO:0030488">
    <property type="term" value="P:tRNA methylation"/>
    <property type="evidence" value="ECO:0007669"/>
    <property type="project" value="TreeGrafter"/>
</dbReference>
<dbReference type="PANTHER" id="PTHR13069:SF21">
    <property type="entry name" value="ALKYLATED DNA REPAIR PROTEIN ALKB HOMOLOG 8"/>
    <property type="match status" value="1"/>
</dbReference>
<keyword evidence="5" id="KW-0694">RNA-binding</keyword>
<dbReference type="InterPro" id="IPR029063">
    <property type="entry name" value="SAM-dependent_MTases_sf"/>
</dbReference>
<dbReference type="GO" id="GO:0002098">
    <property type="term" value="P:tRNA wobble uridine modification"/>
    <property type="evidence" value="ECO:0007669"/>
    <property type="project" value="TreeGrafter"/>
</dbReference>
<name>A0A8J2QHY7_9NEOP</name>
<dbReference type="GO" id="GO:0008757">
    <property type="term" value="F:S-adenosylmethionine-dependent methyltransferase activity"/>
    <property type="evidence" value="ECO:0007669"/>
    <property type="project" value="InterPro"/>
</dbReference>
<comment type="caution">
    <text evidence="7">The sequence shown here is derived from an EMBL/GenBank/DDBJ whole genome shotgun (WGS) entry which is preliminary data.</text>
</comment>
<evidence type="ECO:0000256" key="5">
    <source>
        <dbReference type="ARBA" id="ARBA00022884"/>
    </source>
</evidence>
<keyword evidence="8" id="KW-1185">Reference proteome</keyword>